<dbReference type="AlphaFoldDB" id="A0A5C6RL41"/>
<evidence type="ECO:0000313" key="6">
    <source>
        <dbReference type="Proteomes" id="UP000321580"/>
    </source>
</evidence>
<sequence>MILIMNARRFFFLLFAVLGMAMVFCTREVAVPVKSSPYVSLQGPVDYVGMKTCQSCHANIHETFIHTGMGRSFDRATQEKSDAAFGDHALVYDEASDFYYKPFFRDSQMYVLEYRLEGEDTVYQRLEEIAYIVGSGQHTNSHILDINGYIYQAPVTYYTQEQRWDMAPGFRGDNIRFSRLLASECITCHNHFPKLEEGSINKFTEMPSGIACERCHGPGEAHVKEKLAGNIVDTSKAIDYSIVNPADLPRDLQMDLCQRCHLQGIAVLNPGKTFYDFKPGMPLSDVVNVFLPRYTDSHERFIMASQADRLRMSACYLNSDMTCLTCHNPHRSIEATAQSQYNNACQGCHQTAEQVQCAAPQAERAAAGDDCSGCHMPRSGSIDIPHVNITDHYISRDNIRGQKAKNSKQVAPAFLGLEILTKEEGSPLEMARGYLAMYDKYVQADMVLDSAWAHLERSQAQEGEQLPVRIHYYFARKDYAALLKLADGAEPEKLASAWPAYQVGEALFQAGRYAEALGFYQRACELLPLHLDFQEKLGATYLQLQQLPEAVKVLEGVLEENPKRPVAWTNLGFAHVLQGQARKGEACYDRALALDPDAVQALLNKAAVRMLQYDKAGALQLVQRALRAAPAHPQARALMQQLTRR</sequence>
<protein>
    <submittedName>
        <fullName evidence="5">Tetratricopeptide repeat protein</fullName>
    </submittedName>
</protein>
<dbReference type="OrthoDB" id="9814800at2"/>
<feature type="repeat" description="TPR" evidence="2">
    <location>
        <begin position="531"/>
        <end position="564"/>
    </location>
</feature>
<keyword evidence="6" id="KW-1185">Reference proteome</keyword>
<dbReference type="InterPro" id="IPR019734">
    <property type="entry name" value="TPR_rpt"/>
</dbReference>
<dbReference type="PANTHER" id="PTHR35038:SF8">
    <property type="entry name" value="C-TYPE POLYHEME CYTOCHROME OMCC"/>
    <property type="match status" value="1"/>
</dbReference>
<evidence type="ECO:0000259" key="3">
    <source>
        <dbReference type="Pfam" id="PF09699"/>
    </source>
</evidence>
<accession>A0A5C6RL41</accession>
<comment type="caution">
    <text evidence="5">The sequence shown here is derived from an EMBL/GenBank/DDBJ whole genome shotgun (WGS) entry which is preliminary data.</text>
</comment>
<dbReference type="SUPFAM" id="SSF48695">
    <property type="entry name" value="Multiheme cytochromes"/>
    <property type="match status" value="1"/>
</dbReference>
<dbReference type="Gene3D" id="1.10.1130.10">
    <property type="entry name" value="Flavocytochrome C3, Chain A"/>
    <property type="match status" value="1"/>
</dbReference>
<dbReference type="InterPro" id="IPR051829">
    <property type="entry name" value="Multiheme_Cytochr_ET"/>
</dbReference>
<dbReference type="InterPro" id="IPR036280">
    <property type="entry name" value="Multihaem_cyt_sf"/>
</dbReference>
<dbReference type="InterPro" id="IPR011990">
    <property type="entry name" value="TPR-like_helical_dom_sf"/>
</dbReference>
<dbReference type="Pfam" id="PF09699">
    <property type="entry name" value="Paired_CXXCH_1"/>
    <property type="match status" value="1"/>
</dbReference>
<gene>
    <name evidence="5" type="ORF">FRY97_10585</name>
</gene>
<feature type="repeat" description="TPR" evidence="2">
    <location>
        <begin position="565"/>
        <end position="598"/>
    </location>
</feature>
<dbReference type="RefSeq" id="WP_147167501.1">
    <property type="nucleotide sequence ID" value="NZ_VOOR01000019.1"/>
</dbReference>
<feature type="domain" description="Doubled CXXCH motif" evidence="3">
    <location>
        <begin position="322"/>
        <end position="352"/>
    </location>
</feature>
<dbReference type="PROSITE" id="PS50005">
    <property type="entry name" value="TPR"/>
    <property type="match status" value="3"/>
</dbReference>
<name>A0A5C6RL41_9BACT</name>
<dbReference type="SMART" id="SM00028">
    <property type="entry name" value="TPR"/>
    <property type="match status" value="4"/>
</dbReference>
<organism evidence="5 6">
    <name type="scientific">Phaeodactylibacter luteus</name>
    <dbReference type="NCBI Taxonomy" id="1564516"/>
    <lineage>
        <taxon>Bacteria</taxon>
        <taxon>Pseudomonadati</taxon>
        <taxon>Bacteroidota</taxon>
        <taxon>Saprospiria</taxon>
        <taxon>Saprospirales</taxon>
        <taxon>Haliscomenobacteraceae</taxon>
        <taxon>Phaeodactylibacter</taxon>
    </lineage>
</organism>
<keyword evidence="2" id="KW-0802">TPR repeat</keyword>
<dbReference type="Gene3D" id="1.25.40.10">
    <property type="entry name" value="Tetratricopeptide repeat domain"/>
    <property type="match status" value="2"/>
</dbReference>
<evidence type="ECO:0000259" key="4">
    <source>
        <dbReference type="Pfam" id="PF13435"/>
    </source>
</evidence>
<dbReference type="Pfam" id="PF13432">
    <property type="entry name" value="TPR_16"/>
    <property type="match status" value="1"/>
</dbReference>
<keyword evidence="1" id="KW-0732">Signal</keyword>
<dbReference type="Proteomes" id="UP000321580">
    <property type="component" value="Unassembled WGS sequence"/>
</dbReference>
<feature type="repeat" description="TPR" evidence="2">
    <location>
        <begin position="497"/>
        <end position="530"/>
    </location>
</feature>
<evidence type="ECO:0000256" key="2">
    <source>
        <dbReference type="PROSITE-ProRule" id="PRU00339"/>
    </source>
</evidence>
<dbReference type="SUPFAM" id="SSF48452">
    <property type="entry name" value="TPR-like"/>
    <property type="match status" value="1"/>
</dbReference>
<reference evidence="5 6" key="1">
    <citation type="submission" date="2019-08" db="EMBL/GenBank/DDBJ databases">
        <title>Genome of Phaeodactylibacter luteus.</title>
        <authorList>
            <person name="Bowman J.P."/>
        </authorList>
    </citation>
    <scope>NUCLEOTIDE SEQUENCE [LARGE SCALE GENOMIC DNA]</scope>
    <source>
        <strain evidence="5 6">KCTC 42180</strain>
    </source>
</reference>
<evidence type="ECO:0000313" key="5">
    <source>
        <dbReference type="EMBL" id="TXB63098.1"/>
    </source>
</evidence>
<dbReference type="InterPro" id="IPR010177">
    <property type="entry name" value="Paired_CXXCH_1"/>
</dbReference>
<dbReference type="PANTHER" id="PTHR35038">
    <property type="entry name" value="DISSIMILATORY SULFITE REDUCTASE SIRA"/>
    <property type="match status" value="1"/>
</dbReference>
<feature type="domain" description="Cytochrome c-552/4" evidence="4">
    <location>
        <begin position="182"/>
        <end position="217"/>
    </location>
</feature>
<dbReference type="EMBL" id="VOOR01000019">
    <property type="protein sequence ID" value="TXB63098.1"/>
    <property type="molecule type" value="Genomic_DNA"/>
</dbReference>
<dbReference type="Pfam" id="PF13435">
    <property type="entry name" value="Cytochrome_C554"/>
    <property type="match status" value="1"/>
</dbReference>
<dbReference type="InterPro" id="IPR023155">
    <property type="entry name" value="Cyt_c-552/4"/>
</dbReference>
<proteinExistence type="predicted"/>
<dbReference type="Pfam" id="PF14559">
    <property type="entry name" value="TPR_19"/>
    <property type="match status" value="1"/>
</dbReference>
<evidence type="ECO:0000256" key="1">
    <source>
        <dbReference type="ARBA" id="ARBA00022729"/>
    </source>
</evidence>